<dbReference type="InterPro" id="IPR016024">
    <property type="entry name" value="ARM-type_fold"/>
</dbReference>
<gene>
    <name evidence="1" type="ORF">DdX_04957</name>
</gene>
<dbReference type="AlphaFoldDB" id="A0AAD4NAB8"/>
<evidence type="ECO:0000313" key="1">
    <source>
        <dbReference type="EMBL" id="KAI1720711.1"/>
    </source>
</evidence>
<name>A0AAD4NAB8_9BILA</name>
<dbReference type="EMBL" id="JAKKPZ010000005">
    <property type="protein sequence ID" value="KAI1720711.1"/>
    <property type="molecule type" value="Genomic_DNA"/>
</dbReference>
<protein>
    <submittedName>
        <fullName evidence="1">Uncharacterized protein</fullName>
    </submittedName>
</protein>
<sequence length="355" mass="40239">MSDKMWRKLKRDELLRQLRSMPEGIQETHLDSEIPDISERSIFDEDLIANLSSDMIELRLDALRAYQHLINSAEDSSIVEDVITLGITPVFFSSIVDRLLPNSPYRNAVQATSLSIIATLVSQCEQIDSEWFSPEVLSCLYNLSRTSSLNIVKNVLIILSYAIESSNDIRNQCFQIRAADEMISLFNRFPDISVRRIVLTAITSLYSWPTDETNISLDFLRLAKDILTSNDENMIIECLDCINNIAQMSSTHVNFGHLACSALELISLIALCGTTHTKMLYDTHIIEDLWNFLSSSSGHLITDVRTAASDALLSILKTDSRNCDTVVERGYMRKFVDALIFGQYCSRQLSHYIPY</sequence>
<proteinExistence type="predicted"/>
<dbReference type="SUPFAM" id="SSF48371">
    <property type="entry name" value="ARM repeat"/>
    <property type="match status" value="1"/>
</dbReference>
<dbReference type="InterPro" id="IPR011989">
    <property type="entry name" value="ARM-like"/>
</dbReference>
<dbReference type="Proteomes" id="UP001201812">
    <property type="component" value="Unassembled WGS sequence"/>
</dbReference>
<evidence type="ECO:0000313" key="2">
    <source>
        <dbReference type="Proteomes" id="UP001201812"/>
    </source>
</evidence>
<keyword evidence="2" id="KW-1185">Reference proteome</keyword>
<organism evidence="1 2">
    <name type="scientific">Ditylenchus destructor</name>
    <dbReference type="NCBI Taxonomy" id="166010"/>
    <lineage>
        <taxon>Eukaryota</taxon>
        <taxon>Metazoa</taxon>
        <taxon>Ecdysozoa</taxon>
        <taxon>Nematoda</taxon>
        <taxon>Chromadorea</taxon>
        <taxon>Rhabditida</taxon>
        <taxon>Tylenchina</taxon>
        <taxon>Tylenchomorpha</taxon>
        <taxon>Sphaerularioidea</taxon>
        <taxon>Anguinidae</taxon>
        <taxon>Anguininae</taxon>
        <taxon>Ditylenchus</taxon>
    </lineage>
</organism>
<dbReference type="Gene3D" id="1.25.10.10">
    <property type="entry name" value="Leucine-rich Repeat Variant"/>
    <property type="match status" value="1"/>
</dbReference>
<reference evidence="1" key="1">
    <citation type="submission" date="2022-01" db="EMBL/GenBank/DDBJ databases">
        <title>Genome Sequence Resource for Two Populations of Ditylenchus destructor, the Migratory Endoparasitic Phytonematode.</title>
        <authorList>
            <person name="Zhang H."/>
            <person name="Lin R."/>
            <person name="Xie B."/>
        </authorList>
    </citation>
    <scope>NUCLEOTIDE SEQUENCE</scope>
    <source>
        <strain evidence="1">BazhouSP</strain>
    </source>
</reference>
<comment type="caution">
    <text evidence="1">The sequence shown here is derived from an EMBL/GenBank/DDBJ whole genome shotgun (WGS) entry which is preliminary data.</text>
</comment>
<accession>A0AAD4NAB8</accession>